<dbReference type="Pfam" id="PF02537">
    <property type="entry name" value="CRCB"/>
    <property type="match status" value="1"/>
</dbReference>
<feature type="transmembrane region" description="Helical" evidence="10">
    <location>
        <begin position="77"/>
        <end position="95"/>
    </location>
</feature>
<dbReference type="PANTHER" id="PTHR28259">
    <property type="entry name" value="FLUORIDE EXPORT PROTEIN 1-RELATED"/>
    <property type="match status" value="1"/>
</dbReference>
<dbReference type="GO" id="GO:0046872">
    <property type="term" value="F:metal ion binding"/>
    <property type="evidence" value="ECO:0007669"/>
    <property type="project" value="UniProtKB-KW"/>
</dbReference>
<reference evidence="11 12" key="1">
    <citation type="submission" date="2020-04" db="EMBL/GenBank/DDBJ databases">
        <title>MicrobeNet Type strains.</title>
        <authorList>
            <person name="Nicholson A.C."/>
        </authorList>
    </citation>
    <scope>NUCLEOTIDE SEQUENCE [LARGE SCALE GENOMIC DNA]</scope>
    <source>
        <strain evidence="11 12">DSM 45078</strain>
    </source>
</reference>
<dbReference type="EMBL" id="JAAXOO010000003">
    <property type="protein sequence ID" value="NKY33892.1"/>
    <property type="molecule type" value="Genomic_DNA"/>
</dbReference>
<keyword evidence="10" id="KW-0406">Ion transport</keyword>
<feature type="binding site" evidence="10">
    <location>
        <position position="85"/>
    </location>
    <ligand>
        <name>Na(+)</name>
        <dbReference type="ChEBI" id="CHEBI:29101"/>
        <note>structural</note>
    </ligand>
</feature>
<keyword evidence="10" id="KW-0813">Transport</keyword>
<proteinExistence type="inferred from homology"/>
<dbReference type="Proteomes" id="UP000565715">
    <property type="component" value="Unassembled WGS sequence"/>
</dbReference>
<evidence type="ECO:0000256" key="6">
    <source>
        <dbReference type="ARBA" id="ARBA00023303"/>
    </source>
</evidence>
<keyword evidence="12" id="KW-1185">Reference proteome</keyword>
<dbReference type="GO" id="GO:0140114">
    <property type="term" value="P:cellular detoxification of fluoride"/>
    <property type="evidence" value="ECO:0007669"/>
    <property type="project" value="UniProtKB-UniRule"/>
</dbReference>
<comment type="subcellular location">
    <subcellularLocation>
        <location evidence="1 10">Cell membrane</location>
        <topology evidence="1 10">Multi-pass membrane protein</topology>
    </subcellularLocation>
</comment>
<evidence type="ECO:0000256" key="5">
    <source>
        <dbReference type="ARBA" id="ARBA00023136"/>
    </source>
</evidence>
<comment type="function">
    <text evidence="9 10">Fluoride-specific ion channel. Important for reducing fluoride concentration in the cell, thus reducing its toxicity.</text>
</comment>
<keyword evidence="10" id="KW-0479">Metal-binding</keyword>
<evidence type="ECO:0000256" key="10">
    <source>
        <dbReference type="HAMAP-Rule" id="MF_00454"/>
    </source>
</evidence>
<accession>A0A846XD77</accession>
<dbReference type="AlphaFoldDB" id="A0A846XD77"/>
<feature type="transmembrane region" description="Helical" evidence="10">
    <location>
        <begin position="44"/>
        <end position="65"/>
    </location>
</feature>
<gene>
    <name evidence="10 11" type="primary">crcB</name>
    <name evidence="10" type="synonym">fluC</name>
    <name evidence="11" type="ORF">HGA13_12505</name>
</gene>
<keyword evidence="3 10" id="KW-0812">Transmembrane</keyword>
<sequence length="147" mass="15255">MREPVRPAPIDPVVLAAVACGGGLGAGLRYWITLRIPIRPAGFPWATFLANTLGCLAIGVLMVIITEFVSPPRLLRPFLGIGVLGGFTTFSSYSAEVRTLLESGATGVALGYLGGTVVTCLTAVLAGMTATRWIAGRRGGTTQYGTS</sequence>
<dbReference type="PANTHER" id="PTHR28259:SF1">
    <property type="entry name" value="FLUORIDE EXPORT PROTEIN 1-RELATED"/>
    <property type="match status" value="1"/>
</dbReference>
<evidence type="ECO:0000313" key="12">
    <source>
        <dbReference type="Proteomes" id="UP000565715"/>
    </source>
</evidence>
<keyword evidence="4 10" id="KW-1133">Transmembrane helix</keyword>
<feature type="transmembrane region" description="Helical" evidence="10">
    <location>
        <begin position="12"/>
        <end position="32"/>
    </location>
</feature>
<evidence type="ECO:0000256" key="7">
    <source>
        <dbReference type="ARBA" id="ARBA00035120"/>
    </source>
</evidence>
<evidence type="ECO:0000256" key="9">
    <source>
        <dbReference type="ARBA" id="ARBA00049940"/>
    </source>
</evidence>
<evidence type="ECO:0000256" key="8">
    <source>
        <dbReference type="ARBA" id="ARBA00035585"/>
    </source>
</evidence>
<keyword evidence="6 10" id="KW-0407">Ion channel</keyword>
<dbReference type="NCBIfam" id="TIGR00494">
    <property type="entry name" value="crcB"/>
    <property type="match status" value="1"/>
</dbReference>
<name>A0A846XD77_9NOCA</name>
<keyword evidence="10" id="KW-0915">Sodium</keyword>
<dbReference type="GO" id="GO:0005886">
    <property type="term" value="C:plasma membrane"/>
    <property type="evidence" value="ECO:0007669"/>
    <property type="project" value="UniProtKB-SubCell"/>
</dbReference>
<feature type="transmembrane region" description="Helical" evidence="10">
    <location>
        <begin position="107"/>
        <end position="128"/>
    </location>
</feature>
<comment type="activity regulation">
    <text evidence="10">Na(+) is not transported, but it plays an essential structural role and its presence is essential for fluoride channel function.</text>
</comment>
<evidence type="ECO:0000256" key="2">
    <source>
        <dbReference type="ARBA" id="ARBA00022475"/>
    </source>
</evidence>
<protein>
    <recommendedName>
        <fullName evidence="10">Fluoride-specific ion channel FluC</fullName>
    </recommendedName>
</protein>
<comment type="catalytic activity">
    <reaction evidence="8">
        <text>fluoride(in) = fluoride(out)</text>
        <dbReference type="Rhea" id="RHEA:76159"/>
        <dbReference type="ChEBI" id="CHEBI:17051"/>
    </reaction>
    <physiologicalReaction direction="left-to-right" evidence="8">
        <dbReference type="Rhea" id="RHEA:76160"/>
    </physiologicalReaction>
</comment>
<comment type="caution">
    <text evidence="11">The sequence shown here is derived from an EMBL/GenBank/DDBJ whole genome shotgun (WGS) entry which is preliminary data.</text>
</comment>
<evidence type="ECO:0000313" key="11">
    <source>
        <dbReference type="EMBL" id="NKY33892.1"/>
    </source>
</evidence>
<evidence type="ECO:0000256" key="4">
    <source>
        <dbReference type="ARBA" id="ARBA00022989"/>
    </source>
</evidence>
<comment type="similarity">
    <text evidence="7 10">Belongs to the fluoride channel Fluc/FEX (TC 1.A.43) family.</text>
</comment>
<dbReference type="InterPro" id="IPR003691">
    <property type="entry name" value="FluC"/>
</dbReference>
<organism evidence="11 12">
    <name type="scientific">Nocardia speluncae</name>
    <dbReference type="NCBI Taxonomy" id="419477"/>
    <lineage>
        <taxon>Bacteria</taxon>
        <taxon>Bacillati</taxon>
        <taxon>Actinomycetota</taxon>
        <taxon>Actinomycetes</taxon>
        <taxon>Mycobacteriales</taxon>
        <taxon>Nocardiaceae</taxon>
        <taxon>Nocardia</taxon>
    </lineage>
</organism>
<feature type="binding site" evidence="10">
    <location>
        <position position="88"/>
    </location>
    <ligand>
        <name>Na(+)</name>
        <dbReference type="ChEBI" id="CHEBI:29101"/>
        <note>structural</note>
    </ligand>
</feature>
<dbReference type="GO" id="GO:0062054">
    <property type="term" value="F:fluoride channel activity"/>
    <property type="evidence" value="ECO:0007669"/>
    <property type="project" value="UniProtKB-UniRule"/>
</dbReference>
<evidence type="ECO:0000256" key="1">
    <source>
        <dbReference type="ARBA" id="ARBA00004651"/>
    </source>
</evidence>
<dbReference type="HAMAP" id="MF_00454">
    <property type="entry name" value="FluC"/>
    <property type="match status" value="1"/>
</dbReference>
<keyword evidence="5 10" id="KW-0472">Membrane</keyword>
<dbReference type="RefSeq" id="WP_068050269.1">
    <property type="nucleotide sequence ID" value="NZ_JAAXOO010000003.1"/>
</dbReference>
<keyword evidence="2 10" id="KW-1003">Cell membrane</keyword>
<evidence type="ECO:0000256" key="3">
    <source>
        <dbReference type="ARBA" id="ARBA00022692"/>
    </source>
</evidence>